<feature type="compositionally biased region" description="Polar residues" evidence="3">
    <location>
        <begin position="8"/>
        <end position="25"/>
    </location>
</feature>
<dbReference type="InterPro" id="IPR020843">
    <property type="entry name" value="ER"/>
</dbReference>
<dbReference type="PANTHER" id="PTHR45348">
    <property type="entry name" value="HYPOTHETICAL OXIDOREDUCTASE (EUROFUNG)"/>
    <property type="match status" value="1"/>
</dbReference>
<sequence>MKSALVYKTSSGGTASKLTDTAAPSPSNLAPTQLIIKVHVSGSNPKDWKIPLMAPAYNNSNSGDDMAGTVVAIGSSVSEFAPGDRVAAFHEMRTEFGSYAEYAVAWEHTTFMLPADVSDEEGATIPLAAMTAAVGLFTRLGLPEPWSTSRLLREDCAGGVAVYGAASAVGAFVVKLLVKCDIHPIICVAGNGIQFVEGLIDRGKGDTIVDYREGGEAIVRGLKAGVREGKTLKYAYDAVSDHGSYGYLCQVLDTKSPGGSHLTTVLPGKKYEGIPEGVNLTTTAVGSVHQESNHDFGYAWFRLFGQGMKEGWFTPHPHEVVQGGLAGVGEGLSRLQTGKVSAKKMVFRVAETEGVNFSETLIKARTLSAAGLFSVNIFSSSA</sequence>
<dbReference type="SMART" id="SM00829">
    <property type="entry name" value="PKS_ER"/>
    <property type="match status" value="1"/>
</dbReference>
<comment type="caution">
    <text evidence="5">The sequence shown here is derived from an EMBL/GenBank/DDBJ whole genome shotgun (WGS) entry which is preliminary data.</text>
</comment>
<dbReference type="Pfam" id="PF08240">
    <property type="entry name" value="ADH_N"/>
    <property type="match status" value="1"/>
</dbReference>
<evidence type="ECO:0000256" key="1">
    <source>
        <dbReference type="ARBA" id="ARBA00008072"/>
    </source>
</evidence>
<feature type="region of interest" description="Disordered" evidence="3">
    <location>
        <begin position="1"/>
        <end position="25"/>
    </location>
</feature>
<dbReference type="Gene3D" id="3.40.50.720">
    <property type="entry name" value="NAD(P)-binding Rossmann-like Domain"/>
    <property type="match status" value="1"/>
</dbReference>
<dbReference type="SUPFAM" id="SSF51735">
    <property type="entry name" value="NAD(P)-binding Rossmann-fold domains"/>
    <property type="match status" value="1"/>
</dbReference>
<gene>
    <name evidence="5" type="ORF">LTR24_009334</name>
</gene>
<comment type="similarity">
    <text evidence="1">Belongs to the zinc-containing alcohol dehydrogenase family.</text>
</comment>
<keyword evidence="2" id="KW-0560">Oxidoreductase</keyword>
<feature type="domain" description="Enoyl reductase (ER)" evidence="4">
    <location>
        <begin position="13"/>
        <end position="346"/>
    </location>
</feature>
<name>A0ABR0JXI2_9EURO</name>
<evidence type="ECO:0000313" key="6">
    <source>
        <dbReference type="Proteomes" id="UP001345013"/>
    </source>
</evidence>
<evidence type="ECO:0000313" key="5">
    <source>
        <dbReference type="EMBL" id="KAK5077774.1"/>
    </source>
</evidence>
<dbReference type="CDD" id="cd08249">
    <property type="entry name" value="enoyl_reductase_like"/>
    <property type="match status" value="1"/>
</dbReference>
<keyword evidence="6" id="KW-1185">Reference proteome</keyword>
<dbReference type="SUPFAM" id="SSF50129">
    <property type="entry name" value="GroES-like"/>
    <property type="match status" value="1"/>
</dbReference>
<proteinExistence type="inferred from homology"/>
<dbReference type="Proteomes" id="UP001345013">
    <property type="component" value="Unassembled WGS sequence"/>
</dbReference>
<dbReference type="InterPro" id="IPR013154">
    <property type="entry name" value="ADH-like_N"/>
</dbReference>
<dbReference type="PANTHER" id="PTHR45348:SF5">
    <property type="entry name" value="OXIDOREDUCTASE, PUTATIVE (AFU_ORTHOLOGUE AFUA_8G01420)-RELATED"/>
    <property type="match status" value="1"/>
</dbReference>
<reference evidence="5 6" key="1">
    <citation type="submission" date="2023-08" db="EMBL/GenBank/DDBJ databases">
        <title>Black Yeasts Isolated from many extreme environments.</title>
        <authorList>
            <person name="Coleine C."/>
            <person name="Stajich J.E."/>
            <person name="Selbmann L."/>
        </authorList>
    </citation>
    <scope>NUCLEOTIDE SEQUENCE [LARGE SCALE GENOMIC DNA]</scope>
    <source>
        <strain evidence="5 6">CCFEE 5885</strain>
    </source>
</reference>
<dbReference type="InterPro" id="IPR047122">
    <property type="entry name" value="Trans-enoyl_RdTase-like"/>
</dbReference>
<evidence type="ECO:0000259" key="4">
    <source>
        <dbReference type="SMART" id="SM00829"/>
    </source>
</evidence>
<dbReference type="InterPro" id="IPR036291">
    <property type="entry name" value="NAD(P)-bd_dom_sf"/>
</dbReference>
<evidence type="ECO:0000256" key="2">
    <source>
        <dbReference type="ARBA" id="ARBA00023002"/>
    </source>
</evidence>
<dbReference type="Gene3D" id="3.90.180.10">
    <property type="entry name" value="Medium-chain alcohol dehydrogenases, catalytic domain"/>
    <property type="match status" value="1"/>
</dbReference>
<evidence type="ECO:0000256" key="3">
    <source>
        <dbReference type="SAM" id="MobiDB-lite"/>
    </source>
</evidence>
<protein>
    <submittedName>
        <fullName evidence="5">Secondary metabolism biosynthetic enzyme</fullName>
    </submittedName>
</protein>
<dbReference type="InterPro" id="IPR011032">
    <property type="entry name" value="GroES-like_sf"/>
</dbReference>
<dbReference type="EMBL" id="JAVRRG010000200">
    <property type="protein sequence ID" value="KAK5077774.1"/>
    <property type="molecule type" value="Genomic_DNA"/>
</dbReference>
<organism evidence="5 6">
    <name type="scientific">Lithohypha guttulata</name>
    <dbReference type="NCBI Taxonomy" id="1690604"/>
    <lineage>
        <taxon>Eukaryota</taxon>
        <taxon>Fungi</taxon>
        <taxon>Dikarya</taxon>
        <taxon>Ascomycota</taxon>
        <taxon>Pezizomycotina</taxon>
        <taxon>Eurotiomycetes</taxon>
        <taxon>Chaetothyriomycetidae</taxon>
        <taxon>Chaetothyriales</taxon>
        <taxon>Trichomeriaceae</taxon>
        <taxon>Lithohypha</taxon>
    </lineage>
</organism>
<accession>A0ABR0JXI2</accession>